<keyword evidence="2" id="KW-1185">Reference proteome</keyword>
<dbReference type="InParanoid" id="M1DJM9"/>
<dbReference type="Proteomes" id="UP000011115">
    <property type="component" value="Unassembled WGS sequence"/>
</dbReference>
<dbReference type="EnsemblPlants" id="PGSC0003DMT400090102">
    <property type="protein sequence ID" value="PGSC0003DMT400090102"/>
    <property type="gene ID" value="PGSC0003DMG400039673"/>
</dbReference>
<evidence type="ECO:0000313" key="2">
    <source>
        <dbReference type="Proteomes" id="UP000011115"/>
    </source>
</evidence>
<protein>
    <submittedName>
        <fullName evidence="1">Uncharacterized protein</fullName>
    </submittedName>
</protein>
<dbReference type="Gramene" id="PGSC0003DMT400090102">
    <property type="protein sequence ID" value="PGSC0003DMT400090102"/>
    <property type="gene ID" value="PGSC0003DMG400039673"/>
</dbReference>
<reference evidence="1" key="2">
    <citation type="submission" date="2015-06" db="UniProtKB">
        <authorList>
            <consortium name="EnsemblPlants"/>
        </authorList>
    </citation>
    <scope>IDENTIFICATION</scope>
    <source>
        <strain evidence="1">DM1-3 516 R44</strain>
    </source>
</reference>
<dbReference type="PaxDb" id="4113-PGSC0003DMT400090102"/>
<dbReference type="HOGENOM" id="CLU_2137946_0_0_1"/>
<evidence type="ECO:0000313" key="1">
    <source>
        <dbReference type="EnsemblPlants" id="PGSC0003DMT400090102"/>
    </source>
</evidence>
<organism evidence="1 2">
    <name type="scientific">Solanum tuberosum</name>
    <name type="common">Potato</name>
    <dbReference type="NCBI Taxonomy" id="4113"/>
    <lineage>
        <taxon>Eukaryota</taxon>
        <taxon>Viridiplantae</taxon>
        <taxon>Streptophyta</taxon>
        <taxon>Embryophyta</taxon>
        <taxon>Tracheophyta</taxon>
        <taxon>Spermatophyta</taxon>
        <taxon>Magnoliopsida</taxon>
        <taxon>eudicotyledons</taxon>
        <taxon>Gunneridae</taxon>
        <taxon>Pentapetalae</taxon>
        <taxon>asterids</taxon>
        <taxon>lamiids</taxon>
        <taxon>Solanales</taxon>
        <taxon>Solanaceae</taxon>
        <taxon>Solanoideae</taxon>
        <taxon>Solaneae</taxon>
        <taxon>Solanum</taxon>
    </lineage>
</organism>
<name>M1DJM9_SOLTU</name>
<sequence>MDIVRSCDMCQRHRAISWHHKLPMTPNLEVELFDVWVTSNRSNWGVTEEVSELDLIRRSTPNIPKIRACKTRVLSLERKDQVGGKNEQLAHCLEVLRSSTMSPNDPEHDDAEG</sequence>
<accession>M1DJM9</accession>
<reference evidence="2" key="1">
    <citation type="journal article" date="2011" name="Nature">
        <title>Genome sequence and analysis of the tuber crop potato.</title>
        <authorList>
            <consortium name="The Potato Genome Sequencing Consortium"/>
        </authorList>
    </citation>
    <scope>NUCLEOTIDE SEQUENCE [LARGE SCALE GENOMIC DNA]</scope>
    <source>
        <strain evidence="2">cv. DM1-3 516 R44</strain>
    </source>
</reference>
<dbReference type="AlphaFoldDB" id="M1DJM9"/>
<proteinExistence type="predicted"/>